<keyword evidence="3" id="KW-0597">Phosphoprotein</keyword>
<comment type="caution">
    <text evidence="11">The sequence shown here is derived from an EMBL/GenBank/DDBJ whole genome shotgun (WGS) entry which is preliminary data.</text>
</comment>
<dbReference type="Pfam" id="PF00512">
    <property type="entry name" value="HisKA"/>
    <property type="match status" value="1"/>
</dbReference>
<proteinExistence type="predicted"/>
<evidence type="ECO:0000256" key="2">
    <source>
        <dbReference type="ARBA" id="ARBA00012438"/>
    </source>
</evidence>
<dbReference type="SUPFAM" id="SSF47384">
    <property type="entry name" value="Homodimeric domain of signal transducing histidine kinase"/>
    <property type="match status" value="1"/>
</dbReference>
<dbReference type="PANTHER" id="PTHR43065">
    <property type="entry name" value="SENSOR HISTIDINE KINASE"/>
    <property type="match status" value="1"/>
</dbReference>
<dbReference type="Gene3D" id="1.10.287.130">
    <property type="match status" value="1"/>
</dbReference>
<evidence type="ECO:0000256" key="4">
    <source>
        <dbReference type="ARBA" id="ARBA00022679"/>
    </source>
</evidence>
<dbReference type="EC" id="2.7.13.3" evidence="2"/>
<protein>
    <recommendedName>
        <fullName evidence="2">histidine kinase</fullName>
        <ecNumber evidence="2">2.7.13.3</ecNumber>
    </recommendedName>
</protein>
<evidence type="ECO:0000313" key="11">
    <source>
        <dbReference type="EMBL" id="MBC8430891.1"/>
    </source>
</evidence>
<dbReference type="CDD" id="cd00082">
    <property type="entry name" value="HisKA"/>
    <property type="match status" value="1"/>
</dbReference>
<evidence type="ECO:0000256" key="8">
    <source>
        <dbReference type="ARBA" id="ARBA00023012"/>
    </source>
</evidence>
<comment type="catalytic activity">
    <reaction evidence="1">
        <text>ATP + protein L-histidine = ADP + protein N-phospho-L-histidine.</text>
        <dbReference type="EC" id="2.7.13.3"/>
    </reaction>
</comment>
<dbReference type="GO" id="GO:0005524">
    <property type="term" value="F:ATP binding"/>
    <property type="evidence" value="ECO:0007669"/>
    <property type="project" value="UniProtKB-KW"/>
</dbReference>
<dbReference type="EMBL" id="JACNIG010000092">
    <property type="protein sequence ID" value="MBC8430891.1"/>
    <property type="molecule type" value="Genomic_DNA"/>
</dbReference>
<evidence type="ECO:0000256" key="9">
    <source>
        <dbReference type="SAM" id="Phobius"/>
    </source>
</evidence>
<dbReference type="PANTHER" id="PTHR43065:SF10">
    <property type="entry name" value="PEROXIDE STRESS-ACTIVATED HISTIDINE KINASE MAK3"/>
    <property type="match status" value="1"/>
</dbReference>
<keyword evidence="9" id="KW-0472">Membrane</keyword>
<dbReference type="Gene3D" id="6.10.340.10">
    <property type="match status" value="1"/>
</dbReference>
<sequence length="325" mass="37564">MVWYTYRSERVLTAIIDRDLAAFQSAGALVTSLVNQKGFVSYYFMDGDPDWLRQLREFRQLFREKLKEARYIAEKKHQKEAVEQIDREYQLYIAGKDRVIAHYKAGERDAGLKLHQKVRERYFSILGLCEKYKDFHVKRITQARRKSQVQAQELRLIAGTAMVMVCVLGILLAFVLANQVLDPLRRLAQETDREDNLKKPGDEITALSRSVRGLIEDAGQTHIELERSREHLLQAEKLAMAGKLAAGMAHSIRNPLTSVKMRLFSLSRSLELTDYQKEDFEVISEEIRHTDTIVQNFLEFSRPPKLIMQQISPSVVVDLAIQLLE</sequence>
<evidence type="ECO:0000256" key="1">
    <source>
        <dbReference type="ARBA" id="ARBA00000085"/>
    </source>
</evidence>
<dbReference type="InterPro" id="IPR036097">
    <property type="entry name" value="HisK_dim/P_sf"/>
</dbReference>
<evidence type="ECO:0000256" key="5">
    <source>
        <dbReference type="ARBA" id="ARBA00022741"/>
    </source>
</evidence>
<keyword evidence="9" id="KW-1133">Transmembrane helix</keyword>
<evidence type="ECO:0000256" key="7">
    <source>
        <dbReference type="ARBA" id="ARBA00022840"/>
    </source>
</evidence>
<organism evidence="11 12">
    <name type="scientific">Candidatus Desulfatibia vada</name>
    <dbReference type="NCBI Taxonomy" id="2841696"/>
    <lineage>
        <taxon>Bacteria</taxon>
        <taxon>Pseudomonadati</taxon>
        <taxon>Thermodesulfobacteriota</taxon>
        <taxon>Desulfobacteria</taxon>
        <taxon>Desulfobacterales</taxon>
        <taxon>Desulfobacterales incertae sedis</taxon>
        <taxon>Candidatus Desulfatibia</taxon>
    </lineage>
</organism>
<dbReference type="AlphaFoldDB" id="A0A8J6NP43"/>
<feature type="transmembrane region" description="Helical" evidence="9">
    <location>
        <begin position="154"/>
        <end position="177"/>
    </location>
</feature>
<name>A0A8J6NP43_9BACT</name>
<dbReference type="Proteomes" id="UP000605201">
    <property type="component" value="Unassembled WGS sequence"/>
</dbReference>
<dbReference type="SMART" id="SM00388">
    <property type="entry name" value="HisKA"/>
    <property type="match status" value="1"/>
</dbReference>
<reference evidence="11 12" key="1">
    <citation type="submission" date="2020-08" db="EMBL/GenBank/DDBJ databases">
        <title>Bridging the membrane lipid divide: bacteria of the FCB group superphylum have the potential to synthesize archaeal ether lipids.</title>
        <authorList>
            <person name="Villanueva L."/>
            <person name="Von Meijenfeldt F.A.B."/>
            <person name="Westbye A.B."/>
            <person name="Yadav S."/>
            <person name="Hopmans E.C."/>
            <person name="Dutilh B.E."/>
            <person name="Sinninghe Damste J.S."/>
        </authorList>
    </citation>
    <scope>NUCLEOTIDE SEQUENCE [LARGE SCALE GENOMIC DNA]</scope>
    <source>
        <strain evidence="11">NIOZ-UU17</strain>
    </source>
</reference>
<feature type="domain" description="Signal transduction histidine kinase dimerisation/phosphoacceptor" evidence="10">
    <location>
        <begin position="240"/>
        <end position="306"/>
    </location>
</feature>
<feature type="non-terminal residue" evidence="11">
    <location>
        <position position="325"/>
    </location>
</feature>
<evidence type="ECO:0000313" key="12">
    <source>
        <dbReference type="Proteomes" id="UP000605201"/>
    </source>
</evidence>
<keyword evidence="6 11" id="KW-0418">Kinase</keyword>
<evidence type="ECO:0000256" key="6">
    <source>
        <dbReference type="ARBA" id="ARBA00022777"/>
    </source>
</evidence>
<evidence type="ECO:0000259" key="10">
    <source>
        <dbReference type="SMART" id="SM00388"/>
    </source>
</evidence>
<evidence type="ECO:0000256" key="3">
    <source>
        <dbReference type="ARBA" id="ARBA00022553"/>
    </source>
</evidence>
<keyword evidence="8" id="KW-0902">Two-component regulatory system</keyword>
<dbReference type="InterPro" id="IPR003661">
    <property type="entry name" value="HisK_dim/P_dom"/>
</dbReference>
<dbReference type="GO" id="GO:0000155">
    <property type="term" value="F:phosphorelay sensor kinase activity"/>
    <property type="evidence" value="ECO:0007669"/>
    <property type="project" value="InterPro"/>
</dbReference>
<keyword evidence="5" id="KW-0547">Nucleotide-binding</keyword>
<accession>A0A8J6NP43</accession>
<keyword evidence="7" id="KW-0067">ATP-binding</keyword>
<keyword evidence="9" id="KW-0812">Transmembrane</keyword>
<gene>
    <name evidence="11" type="ORF">H8D96_03125</name>
</gene>
<keyword evidence="4" id="KW-0808">Transferase</keyword>